<organism evidence="2">
    <name type="scientific">Oryza punctata</name>
    <name type="common">Red rice</name>
    <dbReference type="NCBI Taxonomy" id="4537"/>
    <lineage>
        <taxon>Eukaryota</taxon>
        <taxon>Viridiplantae</taxon>
        <taxon>Streptophyta</taxon>
        <taxon>Embryophyta</taxon>
        <taxon>Tracheophyta</taxon>
        <taxon>Spermatophyta</taxon>
        <taxon>Magnoliopsida</taxon>
        <taxon>Liliopsida</taxon>
        <taxon>Poales</taxon>
        <taxon>Poaceae</taxon>
        <taxon>BOP clade</taxon>
        <taxon>Oryzoideae</taxon>
        <taxon>Oryzeae</taxon>
        <taxon>Oryzinae</taxon>
        <taxon>Oryza</taxon>
    </lineage>
</organism>
<accession>A0A0E0M9P6</accession>
<evidence type="ECO:0000256" key="1">
    <source>
        <dbReference type="SAM" id="MobiDB-lite"/>
    </source>
</evidence>
<evidence type="ECO:0000313" key="3">
    <source>
        <dbReference type="Proteomes" id="UP000026962"/>
    </source>
</evidence>
<dbReference type="HOGENOM" id="CLU_2562324_0_0_1"/>
<proteinExistence type="predicted"/>
<evidence type="ECO:0000313" key="2">
    <source>
        <dbReference type="EnsemblPlants" id="OPUNC10G14130.1"/>
    </source>
</evidence>
<dbReference type="Gramene" id="OPUNC10G14130.1">
    <property type="protein sequence ID" value="OPUNC10G14130.1"/>
    <property type="gene ID" value="OPUNC10G14130"/>
</dbReference>
<name>A0A0E0M9P6_ORYPU</name>
<protein>
    <submittedName>
        <fullName evidence="2">Uncharacterized protein</fullName>
    </submittedName>
</protein>
<feature type="region of interest" description="Disordered" evidence="1">
    <location>
        <begin position="54"/>
        <end position="82"/>
    </location>
</feature>
<dbReference type="Proteomes" id="UP000026962">
    <property type="component" value="Chromosome 10"/>
</dbReference>
<keyword evidence="3" id="KW-1185">Reference proteome</keyword>
<reference evidence="2" key="2">
    <citation type="submission" date="2018-05" db="EMBL/GenBank/DDBJ databases">
        <title>OpunRS2 (Oryza punctata Reference Sequence Version 2).</title>
        <authorList>
            <person name="Zhang J."/>
            <person name="Kudrna D."/>
            <person name="Lee S."/>
            <person name="Talag J."/>
            <person name="Welchert J."/>
            <person name="Wing R.A."/>
        </authorList>
    </citation>
    <scope>NUCLEOTIDE SEQUENCE [LARGE SCALE GENOMIC DNA]</scope>
</reference>
<reference evidence="2" key="1">
    <citation type="submission" date="2015-04" db="UniProtKB">
        <authorList>
            <consortium name="EnsemblPlants"/>
        </authorList>
    </citation>
    <scope>IDENTIFICATION</scope>
</reference>
<dbReference type="EnsemblPlants" id="OPUNC10G14130.1">
    <property type="protein sequence ID" value="OPUNC10G14130.1"/>
    <property type="gene ID" value="OPUNC10G14130"/>
</dbReference>
<dbReference type="AlphaFoldDB" id="A0A0E0M9P6"/>
<sequence length="82" mass="9061">MEYETATVKRNEPARTTLMDSETAKAVRVPPWGSVQAIDQWRWDGSITGGAQWARVPQGSPDWRRGGSTAAESLSVMRAAER</sequence>